<evidence type="ECO:0000313" key="8">
    <source>
        <dbReference type="EMBL" id="URI10535.1"/>
    </source>
</evidence>
<keyword evidence="9" id="KW-1185">Reference proteome</keyword>
<feature type="domain" description="Protein kinase" evidence="7">
    <location>
        <begin position="28"/>
        <end position="290"/>
    </location>
</feature>
<evidence type="ECO:0000256" key="5">
    <source>
        <dbReference type="SAM" id="MobiDB-lite"/>
    </source>
</evidence>
<feature type="compositionally biased region" description="Low complexity" evidence="5">
    <location>
        <begin position="471"/>
        <end position="484"/>
    </location>
</feature>
<dbReference type="PROSITE" id="PS50011">
    <property type="entry name" value="PROTEIN_KINASE_DOM"/>
    <property type="match status" value="1"/>
</dbReference>
<keyword evidence="2" id="KW-0547">Nucleotide-binding</keyword>
<name>A0ABY4SGT2_AQUTE</name>
<dbReference type="InterPro" id="IPR011009">
    <property type="entry name" value="Kinase-like_dom_sf"/>
</dbReference>
<dbReference type="SMART" id="SM00220">
    <property type="entry name" value="S_TKc"/>
    <property type="match status" value="1"/>
</dbReference>
<keyword evidence="4" id="KW-0067">ATP-binding</keyword>
<evidence type="ECO:0000256" key="3">
    <source>
        <dbReference type="ARBA" id="ARBA00022777"/>
    </source>
</evidence>
<dbReference type="InterPro" id="IPR000719">
    <property type="entry name" value="Prot_kinase_dom"/>
</dbReference>
<reference evidence="8" key="1">
    <citation type="submission" date="2022-05" db="EMBL/GenBank/DDBJ databases">
        <title>An RpoN-dependent PEP-CTERM gene is involved in floc formation of an Aquincola tertiaricarbonis strain.</title>
        <authorList>
            <person name="Qiu D."/>
            <person name="Xia M."/>
        </authorList>
    </citation>
    <scope>NUCLEOTIDE SEQUENCE</scope>
    <source>
        <strain evidence="8">RN12</strain>
    </source>
</reference>
<feature type="compositionally biased region" description="Pro residues" evidence="5">
    <location>
        <begin position="508"/>
        <end position="538"/>
    </location>
</feature>
<evidence type="ECO:0000313" key="9">
    <source>
        <dbReference type="Proteomes" id="UP001056201"/>
    </source>
</evidence>
<proteinExistence type="predicted"/>
<keyword evidence="1" id="KW-0808">Transferase</keyword>
<keyword evidence="6" id="KW-1133">Transmembrane helix</keyword>
<dbReference type="Gene3D" id="1.10.510.10">
    <property type="entry name" value="Transferase(Phosphotransferase) domain 1"/>
    <property type="match status" value="1"/>
</dbReference>
<sequence>MAKPLKLAAAAMPGLEYALPPGTRVGGVVIDSVLSVGEFGIVYHGVDPMLRRAVALKEYFVPALSVRDAEGQVTPRSEAEAAAFATGRQAFVEEARLLAHLDIPGLLPVTGLFEDRGTVFRVMPFAPGRTLASWRAMYTDTMDEGGLRHLIADLMVPLEALHGANLVHGYVLPEQVILAEGRPALLLGFGTVRRSLQGALDPAYTPVEQLPSGGHLPRGAWSDVYALAALARFAMSAQPVTPSSEPPTAHALRARAPMGHALSHALERALAPAPGDRPQSMAALRQAMGLRAGGGLGSGMVDVTLPGGEPFDATATRPWPAPSIGASLRASTLRSAVAEQSAFAAPLRPTPRPAAAPAPTPAAAAASAAGAAAPAYPLPGRPSLHEAPLPVARAWEDKPPSEPVPAPAAVVASADLPAEGAAAEAAEVAEPPPATQPTAGEPSLTADAPVHAELTAGPPEPAFDVPPAPEISPAADDAAPAHDPIPQFMANAAAHTRVEPLLHAVEAAPPPPAVPQAPEPPPLAPLPPEPTPAAPPPVLTAAVFTTPPAVPTLQPIDLPADRSIRAGAAPAAPADDEEPIDDAVRAAIAAAIGSLPPAPPRRAPGALPAGAAGLAADGLPRIELPDLMLPQAEDTDAPTERASARQRPGGLSVRARVIALLVGLLVLIAIGAVAWSAWKDATLNLGGG</sequence>
<gene>
    <name evidence="8" type="ORF">MW290_16150</name>
</gene>
<feature type="region of interest" description="Disordered" evidence="5">
    <location>
        <begin position="507"/>
        <end position="539"/>
    </location>
</feature>
<evidence type="ECO:0000256" key="2">
    <source>
        <dbReference type="ARBA" id="ARBA00022741"/>
    </source>
</evidence>
<feature type="region of interest" description="Disordered" evidence="5">
    <location>
        <begin position="419"/>
        <end position="484"/>
    </location>
</feature>
<protein>
    <recommendedName>
        <fullName evidence="7">Protein kinase domain-containing protein</fullName>
    </recommendedName>
</protein>
<evidence type="ECO:0000259" key="7">
    <source>
        <dbReference type="PROSITE" id="PS50011"/>
    </source>
</evidence>
<keyword evidence="6" id="KW-0472">Membrane</keyword>
<evidence type="ECO:0000256" key="1">
    <source>
        <dbReference type="ARBA" id="ARBA00022679"/>
    </source>
</evidence>
<organism evidence="8 9">
    <name type="scientific">Aquincola tertiaricarbonis</name>
    <dbReference type="NCBI Taxonomy" id="391953"/>
    <lineage>
        <taxon>Bacteria</taxon>
        <taxon>Pseudomonadati</taxon>
        <taxon>Pseudomonadota</taxon>
        <taxon>Betaproteobacteria</taxon>
        <taxon>Burkholderiales</taxon>
        <taxon>Sphaerotilaceae</taxon>
        <taxon>Aquincola</taxon>
    </lineage>
</organism>
<evidence type="ECO:0000256" key="6">
    <source>
        <dbReference type="SAM" id="Phobius"/>
    </source>
</evidence>
<feature type="compositionally biased region" description="Low complexity" evidence="5">
    <location>
        <begin position="419"/>
        <end position="429"/>
    </location>
</feature>
<dbReference type="PANTHER" id="PTHR43289:SF34">
    <property type="entry name" value="SERINE_THREONINE-PROTEIN KINASE YBDM-RELATED"/>
    <property type="match status" value="1"/>
</dbReference>
<keyword evidence="3" id="KW-0418">Kinase</keyword>
<feature type="compositionally biased region" description="Pro residues" evidence="5">
    <location>
        <begin position="458"/>
        <end position="470"/>
    </location>
</feature>
<dbReference type="Proteomes" id="UP001056201">
    <property type="component" value="Chromosome 2"/>
</dbReference>
<feature type="transmembrane region" description="Helical" evidence="6">
    <location>
        <begin position="657"/>
        <end position="678"/>
    </location>
</feature>
<dbReference type="EMBL" id="CP097636">
    <property type="protein sequence ID" value="URI10535.1"/>
    <property type="molecule type" value="Genomic_DNA"/>
</dbReference>
<dbReference type="PANTHER" id="PTHR43289">
    <property type="entry name" value="MITOGEN-ACTIVATED PROTEIN KINASE KINASE KINASE 20-RELATED"/>
    <property type="match status" value="1"/>
</dbReference>
<dbReference type="SUPFAM" id="SSF56112">
    <property type="entry name" value="Protein kinase-like (PK-like)"/>
    <property type="match status" value="1"/>
</dbReference>
<keyword evidence="6" id="KW-0812">Transmembrane</keyword>
<dbReference type="Gene3D" id="3.30.200.20">
    <property type="entry name" value="Phosphorylase Kinase, domain 1"/>
    <property type="match status" value="1"/>
</dbReference>
<dbReference type="RefSeq" id="WP_250198742.1">
    <property type="nucleotide sequence ID" value="NZ_CP097636.1"/>
</dbReference>
<evidence type="ECO:0000256" key="4">
    <source>
        <dbReference type="ARBA" id="ARBA00022840"/>
    </source>
</evidence>
<accession>A0ABY4SGT2</accession>